<evidence type="ECO:0000256" key="2">
    <source>
        <dbReference type="ARBA" id="ARBA00022741"/>
    </source>
</evidence>
<dbReference type="PANTHER" id="PTHR13779">
    <property type="entry name" value="WERNER HELICASE-INTERACTING PROTEIN 1 FAMILY MEMBER"/>
    <property type="match status" value="1"/>
</dbReference>
<dbReference type="Proteomes" id="UP000261764">
    <property type="component" value="Chromosome I"/>
</dbReference>
<protein>
    <recommendedName>
        <fullName evidence="4">AAA+ ATPase domain-containing protein</fullName>
    </recommendedName>
</protein>
<dbReference type="SMART" id="SM00382">
    <property type="entry name" value="AAA"/>
    <property type="match status" value="1"/>
</dbReference>
<dbReference type="EMBL" id="HG937516">
    <property type="protein sequence ID" value="CDN40192.1"/>
    <property type="molecule type" value="Genomic_DNA"/>
</dbReference>
<dbReference type="PANTHER" id="PTHR13779:SF7">
    <property type="entry name" value="ATPASE WRNIP1"/>
    <property type="match status" value="1"/>
</dbReference>
<dbReference type="Gene3D" id="1.20.272.10">
    <property type="match status" value="1"/>
</dbReference>
<dbReference type="Gene3D" id="1.10.3710.10">
    <property type="entry name" value="DNA polymerase III clamp loader subunits, C-terminal domain"/>
    <property type="match status" value="1"/>
</dbReference>
<dbReference type="GO" id="GO:0003677">
    <property type="term" value="F:DNA binding"/>
    <property type="evidence" value="ECO:0007669"/>
    <property type="project" value="InterPro"/>
</dbReference>
<comment type="similarity">
    <text evidence="1">Belongs to the AAA ATPase family. RarA/MGS1/WRNIP1 subfamily.</text>
</comment>
<dbReference type="InterPro" id="IPR008921">
    <property type="entry name" value="DNA_pol3_clamp-load_cplx_C"/>
</dbReference>
<organism evidence="5 6">
    <name type="scientific">Mycoplasma amphoriforme A39</name>
    <dbReference type="NCBI Taxonomy" id="572419"/>
    <lineage>
        <taxon>Bacteria</taxon>
        <taxon>Bacillati</taxon>
        <taxon>Mycoplasmatota</taxon>
        <taxon>Mollicutes</taxon>
        <taxon>Mycoplasmataceae</taxon>
        <taxon>Mycoplasma</taxon>
    </lineage>
</organism>
<dbReference type="Pfam" id="PF16193">
    <property type="entry name" value="AAA_assoc_2"/>
    <property type="match status" value="1"/>
</dbReference>
<dbReference type="Pfam" id="PF00004">
    <property type="entry name" value="AAA"/>
    <property type="match status" value="1"/>
</dbReference>
<name>A0A292II18_9MOLU</name>
<reference evidence="5 6" key="1">
    <citation type="journal article" date="2015" name="Clin. Infect. Dis.">
        <title>Genomic Investigations unmask Mycoplasma amphoriforme, a new respiratory pathogen.</title>
        <authorList>
            <person name="Gillespie S.H."/>
            <person name="Ling C.L."/>
            <person name="Oravcova K."/>
            <person name="Pinheiro M."/>
            <person name="Wells L."/>
            <person name="Bryant J.M."/>
            <person name="McHugh T.D."/>
            <person name="Bebear C."/>
            <person name="Webster D."/>
            <person name="Harris S.R."/>
            <person name="Seth-Smith H.M."/>
            <person name="Thomson N.R."/>
        </authorList>
    </citation>
    <scope>NUCLEOTIDE SEQUENCE [LARGE SCALE GENOMIC DNA]</scope>
    <source>
        <strain evidence="5 6">A39</strain>
    </source>
</reference>
<evidence type="ECO:0000256" key="1">
    <source>
        <dbReference type="ARBA" id="ARBA00008959"/>
    </source>
</evidence>
<dbReference type="InterPro" id="IPR021886">
    <property type="entry name" value="MgsA_C"/>
</dbReference>
<dbReference type="InterPro" id="IPR027417">
    <property type="entry name" value="P-loop_NTPase"/>
</dbReference>
<feature type="domain" description="AAA+ ATPase" evidence="4">
    <location>
        <begin position="39"/>
        <end position="151"/>
    </location>
</feature>
<dbReference type="GO" id="GO:0016887">
    <property type="term" value="F:ATP hydrolysis activity"/>
    <property type="evidence" value="ECO:0007669"/>
    <property type="project" value="InterPro"/>
</dbReference>
<dbReference type="InterPro" id="IPR003959">
    <property type="entry name" value="ATPase_AAA_core"/>
</dbReference>
<dbReference type="KEGG" id="mamp:MAMA39_00670"/>
<dbReference type="Gene3D" id="3.40.50.300">
    <property type="entry name" value="P-loop containing nucleotide triphosphate hydrolases"/>
    <property type="match status" value="1"/>
</dbReference>
<dbReference type="SUPFAM" id="SSF48019">
    <property type="entry name" value="post-AAA+ oligomerization domain-like"/>
    <property type="match status" value="1"/>
</dbReference>
<dbReference type="FunFam" id="1.10.3710.10:FF:000003">
    <property type="entry name" value="ATPase, AAA family protein"/>
    <property type="match status" value="1"/>
</dbReference>
<keyword evidence="6" id="KW-1185">Reference proteome</keyword>
<dbReference type="Pfam" id="PF12002">
    <property type="entry name" value="MgsA_C"/>
    <property type="match status" value="1"/>
</dbReference>
<dbReference type="GO" id="GO:0008047">
    <property type="term" value="F:enzyme activator activity"/>
    <property type="evidence" value="ECO:0007669"/>
    <property type="project" value="TreeGrafter"/>
</dbReference>
<evidence type="ECO:0000313" key="5">
    <source>
        <dbReference type="EMBL" id="CDN40192.1"/>
    </source>
</evidence>
<dbReference type="AlphaFoldDB" id="A0A292II18"/>
<dbReference type="GO" id="GO:0000731">
    <property type="term" value="P:DNA synthesis involved in DNA repair"/>
    <property type="evidence" value="ECO:0007669"/>
    <property type="project" value="TreeGrafter"/>
</dbReference>
<evidence type="ECO:0000259" key="4">
    <source>
        <dbReference type="SMART" id="SM00382"/>
    </source>
</evidence>
<dbReference type="InterPro" id="IPR003593">
    <property type="entry name" value="AAA+_ATPase"/>
</dbReference>
<dbReference type="CDD" id="cd00009">
    <property type="entry name" value="AAA"/>
    <property type="match status" value="1"/>
</dbReference>
<keyword evidence="3" id="KW-0067">ATP-binding</keyword>
<dbReference type="GO" id="GO:0006261">
    <property type="term" value="P:DNA-templated DNA replication"/>
    <property type="evidence" value="ECO:0007669"/>
    <property type="project" value="TreeGrafter"/>
</dbReference>
<proteinExistence type="inferred from homology"/>
<accession>A0A292II18</accession>
<dbReference type="GO" id="GO:0005524">
    <property type="term" value="F:ATP binding"/>
    <property type="evidence" value="ECO:0007669"/>
    <property type="project" value="UniProtKB-KW"/>
</dbReference>
<gene>
    <name evidence="5" type="ORF">MAMA39_00670</name>
</gene>
<evidence type="ECO:0000256" key="3">
    <source>
        <dbReference type="ARBA" id="ARBA00022840"/>
    </source>
</evidence>
<dbReference type="InterPro" id="IPR051314">
    <property type="entry name" value="AAA_ATPase_RarA/MGS1/WRNIP1"/>
</dbReference>
<keyword evidence="2" id="KW-0547">Nucleotide-binding</keyword>
<dbReference type="SUPFAM" id="SSF52540">
    <property type="entry name" value="P-loop containing nucleoside triphosphate hydrolases"/>
    <property type="match status" value="1"/>
</dbReference>
<sequence>MKTKPLALSLRPSTIKDIFGQKHLLNEKGIIARIAATKKVFSLIFYGKPGVGKTSLALALANDLKMPYKIFNASTDEKKVLTDIIATAKVSANYILIVEEIHRLNKDKQDILLSGLENGTFVMFATTTENPFFVINPAIRSRCQILQLQPLNLTETFACLKTIVKNSQMKNVSNAILQIIATKTLGDIRAAINIIDLIFHLYRDVKITKAVLDNLMNQVYVTNAHYGDEFHNLKSALHKSLRGSDVDAALHYLGRLILSGDLVSISRRMQMVAYEDIGLANPNLCIRVYLGLQAAKEVGFPEAAIILGNLAIEMALSPKSNSAYLAMKNASTDIMNGNIPPIPKHLCDGHYKSSAKLGIIGYKYPHDYSDGWIKQQYLPEELQNAKYYYPAKHSANETKLASWLKSLQKGNK</sequence>
<dbReference type="GO" id="GO:0017116">
    <property type="term" value="F:single-stranded DNA helicase activity"/>
    <property type="evidence" value="ECO:0007669"/>
    <property type="project" value="TreeGrafter"/>
</dbReference>
<evidence type="ECO:0000313" key="6">
    <source>
        <dbReference type="Proteomes" id="UP000261764"/>
    </source>
</evidence>
<dbReference type="InterPro" id="IPR032423">
    <property type="entry name" value="AAA_assoc_2"/>
</dbReference>
<dbReference type="RefSeq" id="WP_343251532.1">
    <property type="nucleotide sequence ID" value="NZ_HG937516.1"/>
</dbReference>